<feature type="compositionally biased region" description="Low complexity" evidence="1">
    <location>
        <begin position="8"/>
        <end position="22"/>
    </location>
</feature>
<feature type="region of interest" description="Disordered" evidence="1">
    <location>
        <begin position="102"/>
        <end position="259"/>
    </location>
</feature>
<feature type="compositionally biased region" description="Basic and acidic residues" evidence="1">
    <location>
        <begin position="189"/>
        <end position="230"/>
    </location>
</feature>
<feature type="compositionally biased region" description="Low complexity" evidence="1">
    <location>
        <begin position="418"/>
        <end position="427"/>
    </location>
</feature>
<feature type="compositionally biased region" description="Low complexity" evidence="1">
    <location>
        <begin position="248"/>
        <end position="259"/>
    </location>
</feature>
<accession>W7TXM4</accession>
<dbReference type="Proteomes" id="UP000019335">
    <property type="component" value="Chromosome 5"/>
</dbReference>
<name>W7TXM4_9STRA</name>
<evidence type="ECO:0000256" key="1">
    <source>
        <dbReference type="SAM" id="MobiDB-lite"/>
    </source>
</evidence>
<feature type="compositionally biased region" description="Basic and acidic residues" evidence="1">
    <location>
        <begin position="105"/>
        <end position="117"/>
    </location>
</feature>
<reference evidence="2 3" key="1">
    <citation type="journal article" date="2014" name="Mol. Plant">
        <title>Chromosome Scale Genome Assembly and Transcriptome Profiling of Nannochloropsis gaditana in Nitrogen Depletion.</title>
        <authorList>
            <person name="Corteggiani Carpinelli E."/>
            <person name="Telatin A."/>
            <person name="Vitulo N."/>
            <person name="Forcato C."/>
            <person name="D'Angelo M."/>
            <person name="Schiavon R."/>
            <person name="Vezzi A."/>
            <person name="Giacometti G.M."/>
            <person name="Morosinotto T."/>
            <person name="Valle G."/>
        </authorList>
    </citation>
    <scope>NUCLEOTIDE SEQUENCE [LARGE SCALE GENOMIC DNA]</scope>
    <source>
        <strain evidence="2 3">B-31</strain>
    </source>
</reference>
<evidence type="ECO:0000313" key="2">
    <source>
        <dbReference type="EMBL" id="EWM28283.1"/>
    </source>
</evidence>
<dbReference type="AlphaFoldDB" id="W7TXM4"/>
<organism evidence="2 3">
    <name type="scientific">Nannochloropsis gaditana</name>
    <dbReference type="NCBI Taxonomy" id="72520"/>
    <lineage>
        <taxon>Eukaryota</taxon>
        <taxon>Sar</taxon>
        <taxon>Stramenopiles</taxon>
        <taxon>Ochrophyta</taxon>
        <taxon>Eustigmatophyceae</taxon>
        <taxon>Eustigmatales</taxon>
        <taxon>Monodopsidaceae</taxon>
        <taxon>Nannochloropsis</taxon>
    </lineage>
</organism>
<dbReference type="EMBL" id="AZIL01000352">
    <property type="protein sequence ID" value="EWM28283.1"/>
    <property type="molecule type" value="Genomic_DNA"/>
</dbReference>
<evidence type="ECO:0000313" key="3">
    <source>
        <dbReference type="Proteomes" id="UP000019335"/>
    </source>
</evidence>
<feature type="compositionally biased region" description="Pro residues" evidence="1">
    <location>
        <begin position="294"/>
        <end position="303"/>
    </location>
</feature>
<feature type="compositionally biased region" description="Acidic residues" evidence="1">
    <location>
        <begin position="169"/>
        <end position="188"/>
    </location>
</feature>
<protein>
    <submittedName>
        <fullName evidence="2">Uncharacterized protein</fullName>
    </submittedName>
</protein>
<feature type="compositionally biased region" description="Basic residues" evidence="1">
    <location>
        <begin position="638"/>
        <end position="647"/>
    </location>
</feature>
<feature type="compositionally biased region" description="Basic and acidic residues" evidence="1">
    <location>
        <begin position="124"/>
        <end position="146"/>
    </location>
</feature>
<feature type="compositionally biased region" description="Basic and acidic residues" evidence="1">
    <location>
        <begin position="25"/>
        <end position="46"/>
    </location>
</feature>
<feature type="region of interest" description="Disordered" evidence="1">
    <location>
        <begin position="291"/>
        <end position="341"/>
    </location>
</feature>
<proteinExistence type="predicted"/>
<feature type="compositionally biased region" description="Pro residues" evidence="1">
    <location>
        <begin position="408"/>
        <end position="417"/>
    </location>
</feature>
<keyword evidence="3" id="KW-1185">Reference proteome</keyword>
<gene>
    <name evidence="2" type="ORF">Naga_100004g10</name>
</gene>
<feature type="region of interest" description="Disordered" evidence="1">
    <location>
        <begin position="624"/>
        <end position="657"/>
    </location>
</feature>
<sequence>MHRPSGPPVASFPAHPSSPSPAGTSEREITGDKNDDHSRRRPYTDRRPRRTFQPDGSLPEMSDPHLFSAKRFRPLDHGYDASHRPMSRVEARCAQCAHRLVYQGEDSKGHGLAERGRGQLRNGMDGKEGDGRDGDSYRPGEQHRSMLQDSSEDFVEHVRNGILSLSPDREEEEDSVEEKEEEEWDGTEEEGRCPRRGFEDKERKKGTREPVWRGKGEAGGCEREAKRIVDSEVEACGPCPPPRRYPVSEESAGRESASGSVFSSYYHGKGENHALRETSPRGPAGAKRMMRIYAPPPSSPSCPPLHRRPRPRCLSSPSPSPPFPSLLSLTRSQVPTRPKPRGRGRWWLLRWRPLPSWFGRHSRPWVLRQDSPWKRAWDMLTVLVALLVLCYDAASLVHLHPGPFPPGPIPSSPPSAPPSSASFQASPSPAPSPLDATSLYHLLLLETFWFLADLALAFRTEVEAGVDSEAETETLVLLTDPHAIAVQYLTRDFWLDLCFSFPWLAISALLLAPKQKKRNLLRRAIGHVGRGVGGLLGRVKRGVGEKIPRMLRPGNVKRFLEWTKVLDVKKVDGVKHVVKYRSGYRGLRLFIRALRWLCRFPVVSFLWRVYRKLEAHLVVALPDGEGGEEERKTPGKVWRARHTRSRGTHASTRQEDYEVKFREKANRKFHTGEVDREAIGGHEHVKEKWPETTWFEKRLDE</sequence>
<feature type="region of interest" description="Disordered" evidence="1">
    <location>
        <begin position="408"/>
        <end position="429"/>
    </location>
</feature>
<comment type="caution">
    <text evidence="2">The sequence shown here is derived from an EMBL/GenBank/DDBJ whole genome shotgun (WGS) entry which is preliminary data.</text>
</comment>
<feature type="region of interest" description="Disordered" evidence="1">
    <location>
        <begin position="1"/>
        <end position="69"/>
    </location>
</feature>